<sequence length="233" mass="25888">MTPPLEGEALRRQWPMIAHRAAAALRAAHAPPATIRHDARPGDFALRPNRPPEGRFFKLGGFSASYRRFDGGRHEGLLREVFSGADAALVLPYDRARDRVLLVEQWRAGPARRGDPQPWTLEPVAGLVDAGETPEQAALRETWEEAGLPVVELRPMFAGYASPGNATDHFYAFLALCDLPDGLATRGGLAEEHEDLRLHVLPFERALALVETGEANALPLIAMLLWLDRWRRR</sequence>
<dbReference type="NCBIfam" id="TIGR00052">
    <property type="entry name" value="nudix-type nucleoside diphosphatase, YffH/AdpP family"/>
    <property type="match status" value="1"/>
</dbReference>
<evidence type="ECO:0000256" key="6">
    <source>
        <dbReference type="ARBA" id="ARBA00022801"/>
    </source>
</evidence>
<dbReference type="EC" id="3.6.1.13" evidence="3"/>
<feature type="binding site" evidence="13">
    <location>
        <position position="194"/>
    </location>
    <ligand>
        <name>Mg(2+)</name>
        <dbReference type="ChEBI" id="CHEBI:18420"/>
        <label>1</label>
    </ligand>
</feature>
<feature type="binding site" evidence="13">
    <location>
        <position position="145"/>
    </location>
    <ligand>
        <name>Mg(2+)</name>
        <dbReference type="ChEBI" id="CHEBI:18420"/>
        <label>1</label>
    </ligand>
</feature>
<gene>
    <name evidence="16" type="ORF">ruthe_01710</name>
</gene>
<dbReference type="RefSeq" id="WP_021097798.1">
    <property type="nucleotide sequence ID" value="NZ_KE557320.1"/>
</dbReference>
<dbReference type="Pfam" id="PF00293">
    <property type="entry name" value="NUDIX"/>
    <property type="match status" value="1"/>
</dbReference>
<dbReference type="InterPro" id="IPR020084">
    <property type="entry name" value="NUDIX_hydrolase_CS"/>
</dbReference>
<dbReference type="SUPFAM" id="SSF55811">
    <property type="entry name" value="Nudix"/>
    <property type="match status" value="1"/>
</dbReference>
<dbReference type="STRING" id="1123069.ruthe_01710"/>
<dbReference type="GO" id="GO:0005829">
    <property type="term" value="C:cytosol"/>
    <property type="evidence" value="ECO:0007669"/>
    <property type="project" value="TreeGrafter"/>
</dbReference>
<evidence type="ECO:0000256" key="5">
    <source>
        <dbReference type="ARBA" id="ARBA00022723"/>
    </source>
</evidence>
<feature type="binding site" evidence="13">
    <location>
        <position position="141"/>
    </location>
    <ligand>
        <name>Mg(2+)</name>
        <dbReference type="ChEBI" id="CHEBI:18420"/>
        <label>1</label>
    </ligand>
</feature>
<dbReference type="InterPro" id="IPR015797">
    <property type="entry name" value="NUDIX_hydrolase-like_dom_sf"/>
</dbReference>
<proteinExistence type="inferred from homology"/>
<comment type="function">
    <text evidence="8">Acts on ADP-mannose and ADP-glucose as well as ADP-ribose. Prevents glycogen biosynthesis. The reaction catalyzed by this enzyme is a limiting step of the gluconeogenic process.</text>
</comment>
<comment type="catalytic activity">
    <reaction evidence="12">
        <text>ADP-D-ribose + H2O = D-ribose 5-phosphate + AMP + 2 H(+)</text>
        <dbReference type="Rhea" id="RHEA:10412"/>
        <dbReference type="ChEBI" id="CHEBI:15377"/>
        <dbReference type="ChEBI" id="CHEBI:15378"/>
        <dbReference type="ChEBI" id="CHEBI:57967"/>
        <dbReference type="ChEBI" id="CHEBI:78346"/>
        <dbReference type="ChEBI" id="CHEBI:456215"/>
        <dbReference type="EC" id="3.6.1.13"/>
    </reaction>
</comment>
<evidence type="ECO:0000256" key="11">
    <source>
        <dbReference type="ARBA" id="ARBA00033056"/>
    </source>
</evidence>
<feature type="binding site" evidence="13">
    <location>
        <position position="125"/>
    </location>
    <ligand>
        <name>Mg(2+)</name>
        <dbReference type="ChEBI" id="CHEBI:18420"/>
        <label>1</label>
    </ligand>
</feature>
<dbReference type="PANTHER" id="PTHR11839">
    <property type="entry name" value="UDP/ADP-SUGAR PYROPHOSPHATASE"/>
    <property type="match status" value="1"/>
</dbReference>
<keyword evidence="5 13" id="KW-0479">Metal-binding</keyword>
<accession>S9QWL0</accession>
<evidence type="ECO:0000256" key="2">
    <source>
        <dbReference type="ARBA" id="ARBA00007482"/>
    </source>
</evidence>
<name>S9QWL0_9RHOB</name>
<dbReference type="HOGENOM" id="CLU_062658_6_1_5"/>
<comment type="caution">
    <text evidence="16">The sequence shown here is derived from an EMBL/GenBank/DDBJ whole genome shotgun (WGS) entry which is preliminary data.</text>
</comment>
<keyword evidence="6" id="KW-0378">Hydrolase</keyword>
<evidence type="ECO:0000256" key="9">
    <source>
        <dbReference type="ARBA" id="ARBA00030162"/>
    </source>
</evidence>
<evidence type="ECO:0000259" key="15">
    <source>
        <dbReference type="PROSITE" id="PS51462"/>
    </source>
</evidence>
<evidence type="ECO:0000256" key="8">
    <source>
        <dbReference type="ARBA" id="ARBA00025164"/>
    </source>
</evidence>
<evidence type="ECO:0000313" key="16">
    <source>
        <dbReference type="EMBL" id="EPX85781.1"/>
    </source>
</evidence>
<evidence type="ECO:0000256" key="14">
    <source>
        <dbReference type="PIRSR" id="PIRSR604385-3"/>
    </source>
</evidence>
<evidence type="ECO:0000256" key="10">
    <source>
        <dbReference type="ARBA" id="ARBA00030308"/>
    </source>
</evidence>
<dbReference type="PROSITE" id="PS51462">
    <property type="entry name" value="NUDIX"/>
    <property type="match status" value="1"/>
</dbReference>
<feature type="short sequence motif" description="Nudix box" evidence="14">
    <location>
        <begin position="126"/>
        <end position="148"/>
    </location>
</feature>
<dbReference type="InterPro" id="IPR004385">
    <property type="entry name" value="NDP_pyrophosphatase"/>
</dbReference>
<dbReference type="EMBL" id="AOLV01000013">
    <property type="protein sequence ID" value="EPX85781.1"/>
    <property type="molecule type" value="Genomic_DNA"/>
</dbReference>
<dbReference type="GO" id="GO:0046872">
    <property type="term" value="F:metal ion binding"/>
    <property type="evidence" value="ECO:0007669"/>
    <property type="project" value="UniProtKB-KW"/>
</dbReference>
<evidence type="ECO:0000256" key="7">
    <source>
        <dbReference type="ARBA" id="ARBA00022842"/>
    </source>
</evidence>
<dbReference type="Gene3D" id="3.90.79.10">
    <property type="entry name" value="Nucleoside Triphosphate Pyrophosphohydrolase"/>
    <property type="match status" value="1"/>
</dbReference>
<dbReference type="GO" id="GO:0006753">
    <property type="term" value="P:nucleoside phosphate metabolic process"/>
    <property type="evidence" value="ECO:0007669"/>
    <property type="project" value="TreeGrafter"/>
</dbReference>
<dbReference type="InterPro" id="IPR000086">
    <property type="entry name" value="NUDIX_hydrolase_dom"/>
</dbReference>
<evidence type="ECO:0000256" key="13">
    <source>
        <dbReference type="PIRSR" id="PIRSR604385-2"/>
    </source>
</evidence>
<dbReference type="GO" id="GO:0019693">
    <property type="term" value="P:ribose phosphate metabolic process"/>
    <property type="evidence" value="ECO:0007669"/>
    <property type="project" value="TreeGrafter"/>
</dbReference>
<evidence type="ECO:0000256" key="1">
    <source>
        <dbReference type="ARBA" id="ARBA00001946"/>
    </source>
</evidence>
<dbReference type="AlphaFoldDB" id="S9QWL0"/>
<evidence type="ECO:0000256" key="3">
    <source>
        <dbReference type="ARBA" id="ARBA00012453"/>
    </source>
</evidence>
<dbReference type="PANTHER" id="PTHR11839:SF5">
    <property type="entry name" value="ADP-RIBOSE PYROPHOSPHATASE"/>
    <property type="match status" value="1"/>
</dbReference>
<evidence type="ECO:0000256" key="12">
    <source>
        <dbReference type="ARBA" id="ARBA00049546"/>
    </source>
</evidence>
<dbReference type="GO" id="GO:0019144">
    <property type="term" value="F:ADP-sugar diphosphatase activity"/>
    <property type="evidence" value="ECO:0007669"/>
    <property type="project" value="TreeGrafter"/>
</dbReference>
<dbReference type="PROSITE" id="PS00893">
    <property type="entry name" value="NUDIX_BOX"/>
    <property type="match status" value="1"/>
</dbReference>
<keyword evidence="17" id="KW-1185">Reference proteome</keyword>
<dbReference type="PATRIC" id="fig|1123069.3.peg.1678"/>
<feature type="domain" description="Nudix hydrolase" evidence="15">
    <location>
        <begin position="83"/>
        <end position="223"/>
    </location>
</feature>
<reference evidence="16 17" key="1">
    <citation type="journal article" date="2013" name="Stand. Genomic Sci.">
        <title>Genome sequence of the reddish-pigmented Rubellimicrobium thermophilum type strain (DSM 16684(T)), a member of the Roseobacter clade.</title>
        <authorList>
            <person name="Fiebig A."/>
            <person name="Riedel T."/>
            <person name="Gronow S."/>
            <person name="Petersen J."/>
            <person name="Klenk H.P."/>
            <person name="Goker M."/>
        </authorList>
    </citation>
    <scope>NUCLEOTIDE SEQUENCE [LARGE SCALE GENOMIC DNA]</scope>
    <source>
        <strain evidence="16 17">DSM 16684</strain>
    </source>
</reference>
<evidence type="ECO:0000256" key="4">
    <source>
        <dbReference type="ARBA" id="ARBA00013297"/>
    </source>
</evidence>
<dbReference type="Proteomes" id="UP000015346">
    <property type="component" value="Unassembled WGS sequence"/>
</dbReference>
<evidence type="ECO:0000313" key="17">
    <source>
        <dbReference type="Proteomes" id="UP000015346"/>
    </source>
</evidence>
<protein>
    <recommendedName>
        <fullName evidence="4">ADP-ribose pyrophosphatase</fullName>
        <ecNumber evidence="3">3.6.1.13</ecNumber>
    </recommendedName>
    <alternativeName>
        <fullName evidence="9">ADP-ribose diphosphatase</fullName>
    </alternativeName>
    <alternativeName>
        <fullName evidence="11">ADP-ribose phosphohydrolase</fullName>
    </alternativeName>
    <alternativeName>
        <fullName evidence="10">Adenosine diphosphoribose pyrophosphatase</fullName>
    </alternativeName>
</protein>
<comment type="cofactor">
    <cofactor evidence="1 13">
        <name>Mg(2+)</name>
        <dbReference type="ChEBI" id="CHEBI:18420"/>
    </cofactor>
</comment>
<keyword evidence="7 13" id="KW-0460">Magnesium</keyword>
<dbReference type="GO" id="GO:0047631">
    <property type="term" value="F:ADP-ribose diphosphatase activity"/>
    <property type="evidence" value="ECO:0007669"/>
    <property type="project" value="UniProtKB-EC"/>
</dbReference>
<comment type="similarity">
    <text evidence="2">Belongs to the Nudix hydrolase family. NudF subfamily.</text>
</comment>
<dbReference type="OrthoDB" id="5292471at2"/>
<organism evidence="16 17">
    <name type="scientific">Rubellimicrobium thermophilum DSM 16684</name>
    <dbReference type="NCBI Taxonomy" id="1123069"/>
    <lineage>
        <taxon>Bacteria</taxon>
        <taxon>Pseudomonadati</taxon>
        <taxon>Pseudomonadota</taxon>
        <taxon>Alphaproteobacteria</taxon>
        <taxon>Rhodobacterales</taxon>
        <taxon>Roseobacteraceae</taxon>
        <taxon>Rubellimicrobium</taxon>
    </lineage>
</organism>